<comment type="caution">
    <text evidence="1">The sequence shown here is derived from an EMBL/GenBank/DDBJ whole genome shotgun (WGS) entry which is preliminary data.</text>
</comment>
<dbReference type="Proteomes" id="UP001156882">
    <property type="component" value="Unassembled WGS sequence"/>
</dbReference>
<organism evidence="1 2">
    <name type="scientific">Labrys miyagiensis</name>
    <dbReference type="NCBI Taxonomy" id="346912"/>
    <lineage>
        <taxon>Bacteria</taxon>
        <taxon>Pseudomonadati</taxon>
        <taxon>Pseudomonadota</taxon>
        <taxon>Alphaproteobacteria</taxon>
        <taxon>Hyphomicrobiales</taxon>
        <taxon>Xanthobacteraceae</taxon>
        <taxon>Labrys</taxon>
    </lineage>
</organism>
<keyword evidence="2" id="KW-1185">Reference proteome</keyword>
<sequence length="77" mass="8263">MTLSAKDVIAILGPVDETRIADILATEATVDDLAEAWAWINSDEALINAGRSLPSGKVADLVDLLSTDMDEFENEES</sequence>
<evidence type="ECO:0000313" key="2">
    <source>
        <dbReference type="Proteomes" id="UP001156882"/>
    </source>
</evidence>
<gene>
    <name evidence="1" type="ORF">GCM10007874_42030</name>
</gene>
<proteinExistence type="predicted"/>
<protein>
    <submittedName>
        <fullName evidence="1">Uncharacterized protein</fullName>
    </submittedName>
</protein>
<evidence type="ECO:0000313" key="1">
    <source>
        <dbReference type="EMBL" id="GLS21186.1"/>
    </source>
</evidence>
<dbReference type="RefSeq" id="WP_284314240.1">
    <property type="nucleotide sequence ID" value="NZ_BSPC01000045.1"/>
</dbReference>
<accession>A0ABQ6CSL7</accession>
<reference evidence="2" key="1">
    <citation type="journal article" date="2019" name="Int. J. Syst. Evol. Microbiol.">
        <title>The Global Catalogue of Microorganisms (GCM) 10K type strain sequencing project: providing services to taxonomists for standard genome sequencing and annotation.</title>
        <authorList>
            <consortium name="The Broad Institute Genomics Platform"/>
            <consortium name="The Broad Institute Genome Sequencing Center for Infectious Disease"/>
            <person name="Wu L."/>
            <person name="Ma J."/>
        </authorList>
    </citation>
    <scope>NUCLEOTIDE SEQUENCE [LARGE SCALE GENOMIC DNA]</scope>
    <source>
        <strain evidence="2">NBRC 101365</strain>
    </source>
</reference>
<dbReference type="EMBL" id="BSPC01000045">
    <property type="protein sequence ID" value="GLS21186.1"/>
    <property type="molecule type" value="Genomic_DNA"/>
</dbReference>
<name>A0ABQ6CSL7_9HYPH</name>